<dbReference type="InterPro" id="IPR018631">
    <property type="entry name" value="AAA-ATPase-like_dom"/>
</dbReference>
<reference evidence="3" key="1">
    <citation type="submission" date="2016-11" db="EMBL/GenBank/DDBJ databases">
        <authorList>
            <person name="Varghese N."/>
            <person name="Submissions S."/>
        </authorList>
    </citation>
    <scope>NUCLEOTIDE SEQUENCE [LARGE SCALE GENOMIC DNA]</scope>
    <source>
        <strain evidence="3">DSM 3071</strain>
    </source>
</reference>
<dbReference type="Pfam" id="PF08011">
    <property type="entry name" value="PDDEXK_9"/>
    <property type="match status" value="1"/>
</dbReference>
<organism evidence="2 3">
    <name type="scientific">Butyrivibrio fibrisolvens DSM 3071</name>
    <dbReference type="NCBI Taxonomy" id="1121131"/>
    <lineage>
        <taxon>Bacteria</taxon>
        <taxon>Bacillati</taxon>
        <taxon>Bacillota</taxon>
        <taxon>Clostridia</taxon>
        <taxon>Lachnospirales</taxon>
        <taxon>Lachnospiraceae</taxon>
        <taxon>Butyrivibrio</taxon>
    </lineage>
</organism>
<dbReference type="Proteomes" id="UP000184278">
    <property type="component" value="Unassembled WGS sequence"/>
</dbReference>
<sequence length="557" mass="64020">MAFKVSVGESDFAALRREKAYYVDKTELVYELVHETNNKVTIFTRPRRFGKTLMMSMMENFFNIRKDSKALFQDLAIAEHESFCEEWMNQYPVLFVSFKDVEAENFDDAYKMLESRLADICKDLSDIGESNSVNPADKDIFERLMFGTAKKSEVKNSLKTLMRMLNAVYGKPVILLIDEYDVPLAKASEKDTPANNYYSDMLDVIKGIMSTALKDNELLKFAVITGCLRIAKESIFTGTNNFASYSVLDEDFSGYFGFSKKEVEDILKAADRLEKAELIGEWYDGYVFGNSYLYCPWDVINYLSALKKRKNAAPKNYWKNTSHNSILLTFVKRTDFKVKGKFEILMNGGTIIQTISDELTYDTLHSSEDNLWSVLLMTGYITKADTEEYDDTVKLKIPNKEISSIFEDTVVRLFKETVDRNEQKSMMEAFWRGDAIEAGKALSDLLWKTISYNDYHEDYYHAFLAGAFVGIGYEVESNKERGLGRPDILLKDDDNRRAIIIEAKKSDKESDMDKDCDEAIDQIITEKYAEGLYGYEQILCFGAAFFQKQVKIKLLNK</sequence>
<dbReference type="PANTHER" id="PTHR34825">
    <property type="entry name" value="CONSERVED PROTEIN, WITH A WEAK D-GALACTARATE DEHYDRATASE/ALTRONATE HYDROLASE DOMAIN"/>
    <property type="match status" value="1"/>
</dbReference>
<keyword evidence="3" id="KW-1185">Reference proteome</keyword>
<accession>A0A1M5X206</accession>
<dbReference type="Pfam" id="PF09820">
    <property type="entry name" value="AAA-ATPase_like"/>
    <property type="match status" value="1"/>
</dbReference>
<dbReference type="InterPro" id="IPR012547">
    <property type="entry name" value="PDDEXK_9"/>
</dbReference>
<dbReference type="OrthoDB" id="9766673at2"/>
<feature type="domain" description="AAA-ATPase-like" evidence="1">
    <location>
        <begin position="7"/>
        <end position="236"/>
    </location>
</feature>
<gene>
    <name evidence="2" type="ORF">SAMN02745229_01234</name>
</gene>
<dbReference type="PANTHER" id="PTHR34825:SF1">
    <property type="entry name" value="AAA-ATPASE-LIKE DOMAIN-CONTAINING PROTEIN"/>
    <property type="match status" value="1"/>
</dbReference>
<dbReference type="AlphaFoldDB" id="A0A1M5X206"/>
<proteinExistence type="predicted"/>
<name>A0A1M5X206_BUTFI</name>
<dbReference type="STRING" id="1121131.SAMN02745229_01234"/>
<dbReference type="Gene3D" id="3.40.50.300">
    <property type="entry name" value="P-loop containing nucleotide triphosphate hydrolases"/>
    <property type="match status" value="1"/>
</dbReference>
<protein>
    <submittedName>
        <fullName evidence="2">PD-(D/E)XK nuclease superfamily protein</fullName>
    </submittedName>
</protein>
<dbReference type="RefSeq" id="WP_081373721.1">
    <property type="nucleotide sequence ID" value="NZ_FQXK01000009.1"/>
</dbReference>
<dbReference type="SUPFAM" id="SSF52540">
    <property type="entry name" value="P-loop containing nucleoside triphosphate hydrolases"/>
    <property type="match status" value="1"/>
</dbReference>
<evidence type="ECO:0000259" key="1">
    <source>
        <dbReference type="Pfam" id="PF09820"/>
    </source>
</evidence>
<dbReference type="EMBL" id="FQXK01000009">
    <property type="protein sequence ID" value="SHH93770.1"/>
    <property type="molecule type" value="Genomic_DNA"/>
</dbReference>
<evidence type="ECO:0000313" key="3">
    <source>
        <dbReference type="Proteomes" id="UP000184278"/>
    </source>
</evidence>
<evidence type="ECO:0000313" key="2">
    <source>
        <dbReference type="EMBL" id="SHH93770.1"/>
    </source>
</evidence>
<dbReference type="GeneID" id="89510383"/>
<dbReference type="InterPro" id="IPR027417">
    <property type="entry name" value="P-loop_NTPase"/>
</dbReference>